<evidence type="ECO:0000259" key="1">
    <source>
        <dbReference type="Pfam" id="PF14534"/>
    </source>
</evidence>
<dbReference type="AlphaFoldDB" id="A0A9X1VI68"/>
<proteinExistence type="predicted"/>
<accession>A0A9X1VI68</accession>
<dbReference type="Pfam" id="PF14534">
    <property type="entry name" value="DUF4440"/>
    <property type="match status" value="1"/>
</dbReference>
<reference evidence="2" key="1">
    <citation type="submission" date="2022-03" db="EMBL/GenBank/DDBJ databases">
        <title>Bacterial whole genome sequence for Hymenobacter sp. DH14.</title>
        <authorList>
            <person name="Le V."/>
        </authorList>
    </citation>
    <scope>NUCLEOTIDE SEQUENCE</scope>
    <source>
        <strain evidence="2">DH14</strain>
    </source>
</reference>
<dbReference type="InterPro" id="IPR027843">
    <property type="entry name" value="DUF4440"/>
</dbReference>
<protein>
    <submittedName>
        <fullName evidence="2">Nuclear transport factor 2 family protein</fullName>
    </submittedName>
</protein>
<feature type="domain" description="DUF4440" evidence="1">
    <location>
        <begin position="13"/>
        <end position="119"/>
    </location>
</feature>
<comment type="caution">
    <text evidence="2">The sequence shown here is derived from an EMBL/GenBank/DDBJ whole genome shotgun (WGS) entry which is preliminary data.</text>
</comment>
<name>A0A9X1VI68_9BACT</name>
<gene>
    <name evidence="2" type="ORF">MON38_17120</name>
</gene>
<dbReference type="EMBL" id="JALBGC010000004">
    <property type="protein sequence ID" value="MCI1189148.1"/>
    <property type="molecule type" value="Genomic_DNA"/>
</dbReference>
<dbReference type="Gene3D" id="3.10.450.50">
    <property type="match status" value="1"/>
</dbReference>
<organism evidence="2 3">
    <name type="scientific">Hymenobacter cyanobacteriorum</name>
    <dbReference type="NCBI Taxonomy" id="2926463"/>
    <lineage>
        <taxon>Bacteria</taxon>
        <taxon>Pseudomonadati</taxon>
        <taxon>Bacteroidota</taxon>
        <taxon>Cytophagia</taxon>
        <taxon>Cytophagales</taxon>
        <taxon>Hymenobacteraceae</taxon>
        <taxon>Hymenobacter</taxon>
    </lineage>
</organism>
<keyword evidence="3" id="KW-1185">Reference proteome</keyword>
<dbReference type="RefSeq" id="WP_241937368.1">
    <property type="nucleotide sequence ID" value="NZ_JALBGC010000004.1"/>
</dbReference>
<dbReference type="Proteomes" id="UP001139193">
    <property type="component" value="Unassembled WGS sequence"/>
</dbReference>
<evidence type="ECO:0000313" key="3">
    <source>
        <dbReference type="Proteomes" id="UP001139193"/>
    </source>
</evidence>
<evidence type="ECO:0000313" key="2">
    <source>
        <dbReference type="EMBL" id="MCI1189148.1"/>
    </source>
</evidence>
<dbReference type="SUPFAM" id="SSF54427">
    <property type="entry name" value="NTF2-like"/>
    <property type="match status" value="1"/>
</dbReference>
<dbReference type="InterPro" id="IPR032710">
    <property type="entry name" value="NTF2-like_dom_sf"/>
</dbReference>
<sequence>MNALTQTATETEILRLSQEKFRWKTEGQIDRLADLFDDALVFVHLNGHFSSKQEWIEELRTKRFIYNAIDLQEASARAYGDTAVLVGKARFRVTMHGAAGAWTLIYTEVYARKGKHWKLVNLHTTAG</sequence>